<protein>
    <recommendedName>
        <fullName evidence="3">Bacteriocin</fullName>
    </recommendedName>
</protein>
<name>A0AAU7Q906_9GAMM</name>
<evidence type="ECO:0000313" key="2">
    <source>
        <dbReference type="EMBL" id="XBS68686.1"/>
    </source>
</evidence>
<organism evidence="2">
    <name type="scientific">Acerihabitans sp. KWT182</name>
    <dbReference type="NCBI Taxonomy" id="3157919"/>
    <lineage>
        <taxon>Bacteria</taxon>
        <taxon>Pseudomonadati</taxon>
        <taxon>Pseudomonadota</taxon>
        <taxon>Gammaproteobacteria</taxon>
        <taxon>Enterobacterales</taxon>
        <taxon>Pectobacteriaceae</taxon>
        <taxon>Acerihabitans</taxon>
    </lineage>
</organism>
<reference evidence="2" key="1">
    <citation type="submission" date="2024-06" db="EMBL/GenBank/DDBJ databases">
        <authorList>
            <person name="Coelho C."/>
            <person name="Bento M."/>
            <person name="Garcia E."/>
            <person name="Camelo A."/>
            <person name="Brandao I."/>
            <person name="Espirito Santo C."/>
            <person name="Trovao J."/>
            <person name="Verissimo A."/>
            <person name="Costa J."/>
            <person name="Tiago I."/>
        </authorList>
    </citation>
    <scope>NUCLEOTIDE SEQUENCE</scope>
    <source>
        <strain evidence="2">KWT182</strain>
    </source>
</reference>
<feature type="compositionally biased region" description="Basic residues" evidence="1">
    <location>
        <begin position="47"/>
        <end position="58"/>
    </location>
</feature>
<accession>A0AAU7Q906</accession>
<dbReference type="AlphaFoldDB" id="A0AAU7Q906"/>
<proteinExistence type="predicted"/>
<feature type="region of interest" description="Disordered" evidence="1">
    <location>
        <begin position="30"/>
        <end position="58"/>
    </location>
</feature>
<evidence type="ECO:0000256" key="1">
    <source>
        <dbReference type="SAM" id="MobiDB-lite"/>
    </source>
</evidence>
<evidence type="ECO:0008006" key="3">
    <source>
        <dbReference type="Google" id="ProtNLM"/>
    </source>
</evidence>
<gene>
    <name evidence="2" type="ORF">ABK905_18945</name>
</gene>
<sequence length="58" mass="5997">MPTSITGVIPTAEEYNDLVTQEQMNAAIGGLSSELSSSSGGGDTGQHRFRHGRGAVYG</sequence>
<dbReference type="EMBL" id="CP157947">
    <property type="protein sequence ID" value="XBS68686.1"/>
    <property type="molecule type" value="Genomic_DNA"/>
</dbReference>